<name>A0A840UET9_9FIRM</name>
<dbReference type="EMBL" id="JACHFH010000006">
    <property type="protein sequence ID" value="MBB5335539.1"/>
    <property type="molecule type" value="Genomic_DNA"/>
</dbReference>
<organism evidence="1 2">
    <name type="scientific">Pectinatus brassicae</name>
    <dbReference type="NCBI Taxonomy" id="862415"/>
    <lineage>
        <taxon>Bacteria</taxon>
        <taxon>Bacillati</taxon>
        <taxon>Bacillota</taxon>
        <taxon>Negativicutes</taxon>
        <taxon>Selenomonadales</taxon>
        <taxon>Selenomonadaceae</taxon>
        <taxon>Pectinatus</taxon>
    </lineage>
</organism>
<sequence length="79" mass="9588">MRNYHVIIGTESFDLQVADGKPIKERQFNVVVDNTLFNLAVQYQECPPFFRLDKMKRWSYLRTEMAQRVDIKKDKRRKH</sequence>
<reference evidence="1 2" key="1">
    <citation type="submission" date="2020-08" db="EMBL/GenBank/DDBJ databases">
        <title>Genomic Encyclopedia of Type Strains, Phase IV (KMG-IV): sequencing the most valuable type-strain genomes for metagenomic binning, comparative biology and taxonomic classification.</title>
        <authorList>
            <person name="Goeker M."/>
        </authorList>
    </citation>
    <scope>NUCLEOTIDE SEQUENCE [LARGE SCALE GENOMIC DNA]</scope>
    <source>
        <strain evidence="1 2">DSM 24661</strain>
    </source>
</reference>
<comment type="caution">
    <text evidence="1">The sequence shown here is derived from an EMBL/GenBank/DDBJ whole genome shotgun (WGS) entry which is preliminary data.</text>
</comment>
<protein>
    <submittedName>
        <fullName evidence="1">Uncharacterized protein</fullName>
    </submittedName>
</protein>
<gene>
    <name evidence="1" type="ORF">HNR32_000666</name>
</gene>
<accession>A0A840UET9</accession>
<dbReference type="RefSeq" id="WP_183859623.1">
    <property type="nucleotide sequence ID" value="NZ_JACHFH010000006.1"/>
</dbReference>
<dbReference type="Proteomes" id="UP000559117">
    <property type="component" value="Unassembled WGS sequence"/>
</dbReference>
<keyword evidence="2" id="KW-1185">Reference proteome</keyword>
<proteinExistence type="predicted"/>
<evidence type="ECO:0000313" key="1">
    <source>
        <dbReference type="EMBL" id="MBB5335539.1"/>
    </source>
</evidence>
<dbReference type="AlphaFoldDB" id="A0A840UET9"/>
<evidence type="ECO:0000313" key="2">
    <source>
        <dbReference type="Proteomes" id="UP000559117"/>
    </source>
</evidence>